<evidence type="ECO:0000259" key="6">
    <source>
        <dbReference type="PROSITE" id="PS50850"/>
    </source>
</evidence>
<feature type="transmembrane region" description="Helical" evidence="5">
    <location>
        <begin position="196"/>
        <end position="216"/>
    </location>
</feature>
<dbReference type="Proteomes" id="UP000326924">
    <property type="component" value="Unassembled WGS sequence"/>
</dbReference>
<dbReference type="GO" id="GO:0015203">
    <property type="term" value="F:polyamine transmembrane transporter activity"/>
    <property type="evidence" value="ECO:0007669"/>
    <property type="project" value="TreeGrafter"/>
</dbReference>
<dbReference type="SUPFAM" id="SSF103473">
    <property type="entry name" value="MFS general substrate transporter"/>
    <property type="match status" value="1"/>
</dbReference>
<dbReference type="EMBL" id="VXIS01000089">
    <property type="protein sequence ID" value="KAA8906422.1"/>
    <property type="molecule type" value="Genomic_DNA"/>
</dbReference>
<feature type="transmembrane region" description="Helical" evidence="5">
    <location>
        <begin position="107"/>
        <end position="126"/>
    </location>
</feature>
<dbReference type="InterPro" id="IPR020846">
    <property type="entry name" value="MFS_dom"/>
</dbReference>
<dbReference type="FunCoup" id="A0A5J5EXC0">
    <property type="interactions" value="13"/>
</dbReference>
<name>A0A5J5EXC0_9PEZI</name>
<evidence type="ECO:0000256" key="5">
    <source>
        <dbReference type="SAM" id="Phobius"/>
    </source>
</evidence>
<proteinExistence type="predicted"/>
<evidence type="ECO:0000256" key="2">
    <source>
        <dbReference type="ARBA" id="ARBA00022692"/>
    </source>
</evidence>
<dbReference type="InterPro" id="IPR036259">
    <property type="entry name" value="MFS_trans_sf"/>
</dbReference>
<dbReference type="PROSITE" id="PS50850">
    <property type="entry name" value="MFS"/>
    <property type="match status" value="1"/>
</dbReference>
<dbReference type="InParanoid" id="A0A5J5EXC0"/>
<dbReference type="AlphaFoldDB" id="A0A5J5EXC0"/>
<feature type="transmembrane region" description="Helical" evidence="5">
    <location>
        <begin position="381"/>
        <end position="399"/>
    </location>
</feature>
<evidence type="ECO:0000313" key="7">
    <source>
        <dbReference type="EMBL" id="KAA8906422.1"/>
    </source>
</evidence>
<dbReference type="Gene3D" id="1.20.1250.20">
    <property type="entry name" value="MFS general substrate transporter like domains"/>
    <property type="match status" value="1"/>
</dbReference>
<keyword evidence="8" id="KW-1185">Reference proteome</keyword>
<evidence type="ECO:0000313" key="8">
    <source>
        <dbReference type="Proteomes" id="UP000326924"/>
    </source>
</evidence>
<keyword evidence="2 5" id="KW-0812">Transmembrane</keyword>
<accession>A0A5J5EXC0</accession>
<feature type="transmembrane region" description="Helical" evidence="5">
    <location>
        <begin position="75"/>
        <end position="95"/>
    </location>
</feature>
<evidence type="ECO:0000256" key="1">
    <source>
        <dbReference type="ARBA" id="ARBA00004141"/>
    </source>
</evidence>
<dbReference type="GO" id="GO:0010509">
    <property type="term" value="P:intracellular polyamine homeostasis"/>
    <property type="evidence" value="ECO:0007669"/>
    <property type="project" value="TreeGrafter"/>
</dbReference>
<feature type="transmembrane region" description="Helical" evidence="5">
    <location>
        <begin position="165"/>
        <end position="184"/>
    </location>
</feature>
<dbReference type="PANTHER" id="PTHR23502:SF5">
    <property type="entry name" value="QUINIDINE RESISTANCE PROTEIN 3"/>
    <property type="match status" value="1"/>
</dbReference>
<feature type="transmembrane region" description="Helical" evidence="5">
    <location>
        <begin position="41"/>
        <end position="63"/>
    </location>
</feature>
<comment type="subcellular location">
    <subcellularLocation>
        <location evidence="1">Membrane</location>
        <topology evidence="1">Multi-pass membrane protein</topology>
    </subcellularLocation>
</comment>
<sequence length="513" mass="56237">MVTGRSLIVPRHKRRGLLASLAVVPEISNPYEYARITKKMITLTVAIAAAAAPMASAILFPALGQISLELGANQTTTNLSVALYMLGMAIFPLWWSSFGERIGYRSIYLISFSLYVVSNICCAVSVNIGMFIAFRVASGACAASAQTIGAGTISSIWEVRERGRAMGYFYLGPLMGPLLAPIIGGALADRMGWRSTLWFLAIFGTAIVAGIIFILPETFRQPKDNRPIPAMVVDEEKEMDLEAGGNGLHRTLSRVSTRTKARASQWIVTAKILLVDPLRSLVFMKFPPVMITVYWAGLAFGALYILNVSIQKTFAGPPYNFSTVIIGLLYIPNSVGYLIASVAGGSWNDKIMRHAAQKRQEKQGLPKDAPLEFLPEDRMGLNAWIAGALFPLALLWYGWMVDEGVFWFVPMMATFSFGIGSMLVFSVATTMLTEFVPGRSASAVAVNNFFRNIIACVGGVVAEPLIQAIGNGWLFTIICILGLMSASVVWVMRKWGPRWRLQAQQGHYKFMQQ</sequence>
<organism evidence="7 8">
    <name type="scientific">Sphaerosporella brunnea</name>
    <dbReference type="NCBI Taxonomy" id="1250544"/>
    <lineage>
        <taxon>Eukaryota</taxon>
        <taxon>Fungi</taxon>
        <taxon>Dikarya</taxon>
        <taxon>Ascomycota</taxon>
        <taxon>Pezizomycotina</taxon>
        <taxon>Pezizomycetes</taxon>
        <taxon>Pezizales</taxon>
        <taxon>Pyronemataceae</taxon>
        <taxon>Sphaerosporella</taxon>
    </lineage>
</organism>
<evidence type="ECO:0000256" key="3">
    <source>
        <dbReference type="ARBA" id="ARBA00022989"/>
    </source>
</evidence>
<keyword evidence="4 5" id="KW-0472">Membrane</keyword>
<keyword evidence="3 5" id="KW-1133">Transmembrane helix</keyword>
<gene>
    <name evidence="7" type="ORF">FN846DRAFT_778375</name>
</gene>
<protein>
    <submittedName>
        <fullName evidence="7">Major facilitator superfamily domain-containing protein</fullName>
    </submittedName>
</protein>
<comment type="caution">
    <text evidence="7">The sequence shown here is derived from an EMBL/GenBank/DDBJ whole genome shotgun (WGS) entry which is preliminary data.</text>
</comment>
<reference evidence="7 8" key="1">
    <citation type="submission" date="2019-09" db="EMBL/GenBank/DDBJ databases">
        <title>Draft genome of the ectomycorrhizal ascomycete Sphaerosporella brunnea.</title>
        <authorList>
            <consortium name="DOE Joint Genome Institute"/>
            <person name="Benucci G.M."/>
            <person name="Marozzi G."/>
            <person name="Antonielli L."/>
            <person name="Sanchez S."/>
            <person name="Marco P."/>
            <person name="Wang X."/>
            <person name="Falini L.B."/>
            <person name="Barry K."/>
            <person name="Haridas S."/>
            <person name="Lipzen A."/>
            <person name="Labutti K."/>
            <person name="Grigoriev I.V."/>
            <person name="Murat C."/>
            <person name="Martin F."/>
            <person name="Albertini E."/>
            <person name="Donnini D."/>
            <person name="Bonito G."/>
        </authorList>
    </citation>
    <scope>NUCLEOTIDE SEQUENCE [LARGE SCALE GENOMIC DNA]</scope>
    <source>
        <strain evidence="7 8">Sb_GMNB300</strain>
    </source>
</reference>
<dbReference type="GO" id="GO:0005886">
    <property type="term" value="C:plasma membrane"/>
    <property type="evidence" value="ECO:0007669"/>
    <property type="project" value="TreeGrafter"/>
</dbReference>
<dbReference type="CDD" id="cd17323">
    <property type="entry name" value="MFS_Tpo1_MDR_like"/>
    <property type="match status" value="1"/>
</dbReference>
<feature type="domain" description="Major facilitator superfamily (MFS) profile" evidence="6">
    <location>
        <begin position="41"/>
        <end position="494"/>
    </location>
</feature>
<dbReference type="Gene3D" id="1.20.1720.10">
    <property type="entry name" value="Multidrug resistance protein D"/>
    <property type="match status" value="1"/>
</dbReference>
<feature type="transmembrane region" description="Helical" evidence="5">
    <location>
        <begin position="405"/>
        <end position="428"/>
    </location>
</feature>
<feature type="transmembrane region" description="Helical" evidence="5">
    <location>
        <begin position="319"/>
        <end position="343"/>
    </location>
</feature>
<dbReference type="OrthoDB" id="3936150at2759"/>
<dbReference type="Pfam" id="PF07690">
    <property type="entry name" value="MFS_1"/>
    <property type="match status" value="1"/>
</dbReference>
<dbReference type="InterPro" id="IPR011701">
    <property type="entry name" value="MFS"/>
</dbReference>
<feature type="transmembrane region" description="Helical" evidence="5">
    <location>
        <begin position="289"/>
        <end position="307"/>
    </location>
</feature>
<dbReference type="PANTHER" id="PTHR23502">
    <property type="entry name" value="MAJOR FACILITATOR SUPERFAMILY"/>
    <property type="match status" value="1"/>
</dbReference>
<evidence type="ECO:0000256" key="4">
    <source>
        <dbReference type="ARBA" id="ARBA00023136"/>
    </source>
</evidence>
<feature type="transmembrane region" description="Helical" evidence="5">
    <location>
        <begin position="472"/>
        <end position="492"/>
    </location>
</feature>